<reference evidence="4" key="1">
    <citation type="journal article" date="2018" name="Front. Microbiol.">
        <title>Genome-Based Analysis Reveals the Taxonomy and Diversity of the Family Idiomarinaceae.</title>
        <authorList>
            <person name="Liu Y."/>
            <person name="Lai Q."/>
            <person name="Shao Z."/>
        </authorList>
    </citation>
    <scope>NUCLEOTIDE SEQUENCE [LARGE SCALE GENOMIC DNA]</scope>
    <source>
        <strain evidence="4">SW15</strain>
    </source>
</reference>
<dbReference type="Pfam" id="PF08378">
    <property type="entry name" value="NERD"/>
    <property type="match status" value="1"/>
</dbReference>
<accession>A0A432XHN0</accession>
<dbReference type="RefSeq" id="WP_126833695.1">
    <property type="nucleotide sequence ID" value="NZ_PIPT01000004.1"/>
</dbReference>
<comment type="caution">
    <text evidence="3">The sequence shown here is derived from an EMBL/GenBank/DDBJ whole genome shotgun (WGS) entry which is preliminary data.</text>
</comment>
<keyword evidence="1" id="KW-0472">Membrane</keyword>
<keyword evidence="4" id="KW-1185">Reference proteome</keyword>
<evidence type="ECO:0000313" key="3">
    <source>
        <dbReference type="EMBL" id="RUO48243.1"/>
    </source>
</evidence>
<feature type="transmembrane region" description="Helical" evidence="1">
    <location>
        <begin position="36"/>
        <end position="59"/>
    </location>
</feature>
<dbReference type="EMBL" id="PIPT01000004">
    <property type="protein sequence ID" value="RUO48243.1"/>
    <property type="molecule type" value="Genomic_DNA"/>
</dbReference>
<keyword evidence="1" id="KW-1133">Transmembrane helix</keyword>
<dbReference type="Proteomes" id="UP000286678">
    <property type="component" value="Unassembled WGS sequence"/>
</dbReference>
<evidence type="ECO:0000313" key="4">
    <source>
        <dbReference type="Proteomes" id="UP000286678"/>
    </source>
</evidence>
<protein>
    <submittedName>
        <fullName evidence="3">Nuclease</fullName>
    </submittedName>
</protein>
<sequence>MGKLKGAKVSPIKANPWNVPGQSLYERLINVVMDRLLFPFSVLMMLFGVFVTDLVYWWSSSVPNPIFSGILLLVGLVICLLFMLKAIRTADVIKKGLRGERAVGQFLEGLRAEGAQVFHDIQAENFNLDHVVIHESGIYVIETKTMSKNTKGRSELHYDGSQVTAFGKPLSRDPVEQVKAASYWLKELLKESTGKDLPVRGVVLFPGWYVQSRVNRPSVWVLNPKAFPTYLKNEATKIRTEEVFMASFHLSKYIRSL</sequence>
<dbReference type="PROSITE" id="PS50965">
    <property type="entry name" value="NERD"/>
    <property type="match status" value="1"/>
</dbReference>
<feature type="transmembrane region" description="Helical" evidence="1">
    <location>
        <begin position="65"/>
        <end position="84"/>
    </location>
</feature>
<organism evidence="3 4">
    <name type="scientific">Pseudidiomarina aquimaris</name>
    <dbReference type="NCBI Taxonomy" id="641841"/>
    <lineage>
        <taxon>Bacteria</taxon>
        <taxon>Pseudomonadati</taxon>
        <taxon>Pseudomonadota</taxon>
        <taxon>Gammaproteobacteria</taxon>
        <taxon>Alteromonadales</taxon>
        <taxon>Idiomarinaceae</taxon>
        <taxon>Pseudidiomarina</taxon>
    </lineage>
</organism>
<name>A0A432XHN0_9GAMM</name>
<keyword evidence="1" id="KW-0812">Transmembrane</keyword>
<dbReference type="AlphaFoldDB" id="A0A432XHN0"/>
<dbReference type="InterPro" id="IPR011528">
    <property type="entry name" value="NERD"/>
</dbReference>
<dbReference type="OrthoDB" id="572185at2"/>
<gene>
    <name evidence="3" type="ORF">CWE21_06770</name>
</gene>
<proteinExistence type="predicted"/>
<feature type="domain" description="NERD" evidence="2">
    <location>
        <begin position="95"/>
        <end position="212"/>
    </location>
</feature>
<evidence type="ECO:0000259" key="2">
    <source>
        <dbReference type="PROSITE" id="PS50965"/>
    </source>
</evidence>
<evidence type="ECO:0000256" key="1">
    <source>
        <dbReference type="SAM" id="Phobius"/>
    </source>
</evidence>